<evidence type="ECO:0008006" key="3">
    <source>
        <dbReference type="Google" id="ProtNLM"/>
    </source>
</evidence>
<reference evidence="1 2" key="1">
    <citation type="submission" date="2019-08" db="EMBL/GenBank/DDBJ databases">
        <title>Ulvibacter marinistellae sp. nov., isolated from a starfish, Patiria pectinifera.</title>
        <authorList>
            <person name="Kawano K."/>
            <person name="Ushijima N."/>
            <person name="Kihara M."/>
            <person name="Itoh H."/>
        </authorList>
    </citation>
    <scope>NUCLEOTIDE SEQUENCE [LARGE SCALE GENOMIC DNA]</scope>
    <source>
        <strain evidence="1 2">KK4</strain>
    </source>
</reference>
<proteinExistence type="predicted"/>
<dbReference type="Gene3D" id="2.180.10.10">
    <property type="entry name" value="RHS repeat-associated core"/>
    <property type="match status" value="1"/>
</dbReference>
<accession>A0A5J4FZE7</accession>
<sequence>MDNEIKGEGNSLNYKYRMHDPRIGRFFATDPVAYNYPWNSPYSFSENKVLAFNELEGKEISPTKQERESWSGGKKVAIGLLDGTIIFVKSNIEILKNPPKTINQSAEFGWNLGGFLGKNVLAWTLSPTSEKGRDIVRQSYVDRNKKVWGTNLFDDSFDQAIEDQILLTVNKVVNGDAYDRTVITTEITLGILSERGYTKIGKISDVFPNNHIANSEGLVTNGFSLQGKLGWLKKTDNVASIPNGCEAVARKISKEIGGQYLEITPKMGNFVGDFKGQATMWRHHVAAFKDGKVFDRTTGKQGLNLEDYIKNFDDAEFLNFTILKESTLK</sequence>
<keyword evidence="2" id="KW-1185">Reference proteome</keyword>
<dbReference type="AlphaFoldDB" id="A0A5J4FZE7"/>
<organism evidence="1 2">
    <name type="scientific">Patiriisocius marinistellae</name>
    <dbReference type="NCBI Taxonomy" id="2494560"/>
    <lineage>
        <taxon>Bacteria</taxon>
        <taxon>Pseudomonadati</taxon>
        <taxon>Bacteroidota</taxon>
        <taxon>Flavobacteriia</taxon>
        <taxon>Flavobacteriales</taxon>
        <taxon>Flavobacteriaceae</taxon>
        <taxon>Patiriisocius</taxon>
    </lineage>
</organism>
<name>A0A5J4FZE7_9FLAO</name>
<dbReference type="EMBL" id="BKCF01000001">
    <property type="protein sequence ID" value="GEQ85385.1"/>
    <property type="molecule type" value="Genomic_DNA"/>
</dbReference>
<evidence type="ECO:0000313" key="2">
    <source>
        <dbReference type="Proteomes" id="UP000326994"/>
    </source>
</evidence>
<evidence type="ECO:0000313" key="1">
    <source>
        <dbReference type="EMBL" id="GEQ85385.1"/>
    </source>
</evidence>
<comment type="caution">
    <text evidence="1">The sequence shown here is derived from an EMBL/GenBank/DDBJ whole genome shotgun (WGS) entry which is preliminary data.</text>
</comment>
<gene>
    <name evidence="1" type="ORF">ULMS_08930</name>
</gene>
<protein>
    <recommendedName>
        <fullName evidence="3">RHS repeat-associated core domain-containing protein</fullName>
    </recommendedName>
</protein>
<dbReference type="Proteomes" id="UP000326994">
    <property type="component" value="Unassembled WGS sequence"/>
</dbReference>